<dbReference type="SUPFAM" id="SSF89260">
    <property type="entry name" value="Collagen-binding domain"/>
    <property type="match status" value="1"/>
</dbReference>
<dbReference type="Gene3D" id="2.60.120.380">
    <property type="match status" value="2"/>
</dbReference>
<dbReference type="Proteomes" id="UP000094578">
    <property type="component" value="Unassembled WGS sequence"/>
</dbReference>
<comment type="caution">
    <text evidence="1">The sequence shown here is derived from an EMBL/GenBank/DDBJ whole genome shotgun (WGS) entry which is preliminary data.</text>
</comment>
<proteinExistence type="predicted"/>
<gene>
    <name evidence="1" type="ORF">PTI45_02780</name>
</gene>
<evidence type="ECO:0000313" key="2">
    <source>
        <dbReference type="Proteomes" id="UP000094578"/>
    </source>
</evidence>
<evidence type="ECO:0008006" key="3">
    <source>
        <dbReference type="Google" id="ProtNLM"/>
    </source>
</evidence>
<dbReference type="InterPro" id="IPR008969">
    <property type="entry name" value="CarboxyPept-like_regulatory"/>
</dbReference>
<dbReference type="RefSeq" id="WP_069328190.1">
    <property type="nucleotide sequence ID" value="NZ_MDER01000046.1"/>
</dbReference>
<reference evidence="1 2" key="1">
    <citation type="submission" date="2016-08" db="EMBL/GenBank/DDBJ databases">
        <title>Genome sequencing of Paenibacillus sp. TI45-13ar, isolated from Korean traditional nuruk.</title>
        <authorList>
            <person name="Kim S.-J."/>
        </authorList>
    </citation>
    <scope>NUCLEOTIDE SEQUENCE [LARGE SCALE GENOMIC DNA]</scope>
    <source>
        <strain evidence="1 2">TI45-13ar</strain>
    </source>
</reference>
<dbReference type="AlphaFoldDB" id="A0A1E3L1T1"/>
<dbReference type="Gene3D" id="2.60.40.10">
    <property type="entry name" value="Immunoglobulins"/>
    <property type="match status" value="1"/>
</dbReference>
<dbReference type="SUPFAM" id="SSF49464">
    <property type="entry name" value="Carboxypeptidase regulatory domain-like"/>
    <property type="match status" value="1"/>
</dbReference>
<protein>
    <recommendedName>
        <fullName evidence="3">Peptidase C-terminal archaeal/bacterial domain-containing protein</fullName>
    </recommendedName>
</protein>
<sequence>MKTKLVGITAVLVTLGLGWGGITTHAQTPAIHKDLGVTTPLVQNVAPNNGLNNSKDFLVIPKSELSQSITLPSSARSFSAVADDTYGTNTTPDQALFIQTGQAYQGYIAAEGESRWFYTQVTNPAKLTSFLSVVNSATVDYDLSLYYLNEETSEIEQVAFSTKGPTQYEQLSHIAKAGYYFIRVSSYQGADTTNPFTVFAVTSDSYDASEPDDNPWLAKDKGSAPFVSTQNIDNRFDEDWTKVTLTAQSKMNLRLDNTSAYGTYQLQLFNANLVSQGTLAQNTNGQVTLPAGTYYIQVLAPSTFDLTTPYKLSVNYQTADVSRVAISNITTDGGVYGFINYGQGNKWRVKNNIVISGRAFDATGNPVANAIVTTNITTILNGKVIPGTATTDASGNFTMPVNIDNPGVGQYTFQSSKYRHYYDIVRIQFFSNGKPLNSDISTLYHFAYEIYTG</sequence>
<accession>A0A1E3L1T1</accession>
<evidence type="ECO:0000313" key="1">
    <source>
        <dbReference type="EMBL" id="ODP27757.1"/>
    </source>
</evidence>
<keyword evidence="2" id="KW-1185">Reference proteome</keyword>
<name>A0A1E3L1T1_9BACL</name>
<dbReference type="InterPro" id="IPR013783">
    <property type="entry name" value="Ig-like_fold"/>
</dbReference>
<dbReference type="STRING" id="1886670.PTI45_02780"/>
<dbReference type="PATRIC" id="fig|1886670.3.peg.2826"/>
<organism evidence="1 2">
    <name type="scientific">Paenibacillus nuruki</name>
    <dbReference type="NCBI Taxonomy" id="1886670"/>
    <lineage>
        <taxon>Bacteria</taxon>
        <taxon>Bacillati</taxon>
        <taxon>Bacillota</taxon>
        <taxon>Bacilli</taxon>
        <taxon>Bacillales</taxon>
        <taxon>Paenibacillaceae</taxon>
        <taxon>Paenibacillus</taxon>
    </lineage>
</organism>
<dbReference type="EMBL" id="MDER01000046">
    <property type="protein sequence ID" value="ODP27757.1"/>
    <property type="molecule type" value="Genomic_DNA"/>
</dbReference>